<evidence type="ECO:0000313" key="3">
    <source>
        <dbReference type="Proteomes" id="UP000612746"/>
    </source>
</evidence>
<feature type="region of interest" description="Disordered" evidence="1">
    <location>
        <begin position="1"/>
        <end position="28"/>
    </location>
</feature>
<organism evidence="2 3">
    <name type="scientific">Umbelopsis vinacea</name>
    <dbReference type="NCBI Taxonomy" id="44442"/>
    <lineage>
        <taxon>Eukaryota</taxon>
        <taxon>Fungi</taxon>
        <taxon>Fungi incertae sedis</taxon>
        <taxon>Mucoromycota</taxon>
        <taxon>Mucoromycotina</taxon>
        <taxon>Umbelopsidomycetes</taxon>
        <taxon>Umbelopsidales</taxon>
        <taxon>Umbelopsidaceae</taxon>
        <taxon>Umbelopsis</taxon>
    </lineage>
</organism>
<dbReference type="CDD" id="cd02440">
    <property type="entry name" value="AdoMet_MTases"/>
    <property type="match status" value="1"/>
</dbReference>
<reference evidence="2" key="1">
    <citation type="submission" date="2020-12" db="EMBL/GenBank/DDBJ databases">
        <title>Metabolic potential, ecology and presence of endohyphal bacteria is reflected in genomic diversity of Mucoromycotina.</title>
        <authorList>
            <person name="Muszewska A."/>
            <person name="Okrasinska A."/>
            <person name="Steczkiewicz K."/>
            <person name="Drgas O."/>
            <person name="Orlowska M."/>
            <person name="Perlinska-Lenart U."/>
            <person name="Aleksandrzak-Piekarczyk T."/>
            <person name="Szatraj K."/>
            <person name="Zielenkiewicz U."/>
            <person name="Pilsyk S."/>
            <person name="Malc E."/>
            <person name="Mieczkowski P."/>
            <person name="Kruszewska J.S."/>
            <person name="Biernat P."/>
            <person name="Pawlowska J."/>
        </authorList>
    </citation>
    <scope>NUCLEOTIDE SEQUENCE</scope>
    <source>
        <strain evidence="2">WA0000051536</strain>
    </source>
</reference>
<evidence type="ECO:0000313" key="2">
    <source>
        <dbReference type="EMBL" id="KAG2188819.1"/>
    </source>
</evidence>
<dbReference type="Pfam" id="PF10294">
    <property type="entry name" value="Methyltransf_16"/>
    <property type="match status" value="1"/>
</dbReference>
<dbReference type="Gene3D" id="3.40.50.150">
    <property type="entry name" value="Vaccinia Virus protein VP39"/>
    <property type="match status" value="1"/>
</dbReference>
<gene>
    <name evidence="2" type="ORF">INT44_003958</name>
</gene>
<dbReference type="InterPro" id="IPR019410">
    <property type="entry name" value="Methyltransf_16"/>
</dbReference>
<dbReference type="OrthoDB" id="407325at2759"/>
<comment type="caution">
    <text evidence="2">The sequence shown here is derived from an EMBL/GenBank/DDBJ whole genome shotgun (WGS) entry which is preliminary data.</text>
</comment>
<keyword evidence="3" id="KW-1185">Reference proteome</keyword>
<proteinExistence type="predicted"/>
<dbReference type="PANTHER" id="PTHR14614:SF109">
    <property type="entry name" value="RIBOSOMAL LYSINE N-METHYLTRANSFERASE 5"/>
    <property type="match status" value="1"/>
</dbReference>
<dbReference type="SUPFAM" id="SSF53335">
    <property type="entry name" value="S-adenosyl-L-methionine-dependent methyltransferases"/>
    <property type="match status" value="1"/>
</dbReference>
<feature type="compositionally biased region" description="Basic and acidic residues" evidence="1">
    <location>
        <begin position="8"/>
        <end position="27"/>
    </location>
</feature>
<dbReference type="InterPro" id="IPR029063">
    <property type="entry name" value="SAM-dependent_MTases_sf"/>
</dbReference>
<name>A0A8H7Q9C7_9FUNG</name>
<dbReference type="PANTHER" id="PTHR14614">
    <property type="entry name" value="HEPATOCELLULAR CARCINOMA-ASSOCIATED ANTIGEN"/>
    <property type="match status" value="1"/>
</dbReference>
<sequence>MPTPHQIRILEERRRKREESEPEEHHKPILAIEGPRFPGFQFQKPATQRLGAPKHGENYFYINNVPVWLSDSRQDMDEEEQDHVIRTASSLWDCGVILAKYLEKHPTLVCGKHVIELGAGKALPSIAAAALGARVVVTDAADAMNAAQHVADINDLHVNGRGPGWIESIQPLDWLHREKDLSQLPHPPFDIVLCSDVVWVEYLVPHLVQTMAASPLTVELPLAPGGVILLAHQTRSLRIDNILFESLQTQGFTFTKIEKYELHPDYTKDGVCIWKIYRKLCHT</sequence>
<protein>
    <submittedName>
        <fullName evidence="2">Uncharacterized protein</fullName>
    </submittedName>
</protein>
<dbReference type="Proteomes" id="UP000612746">
    <property type="component" value="Unassembled WGS sequence"/>
</dbReference>
<accession>A0A8H7Q9C7</accession>
<evidence type="ECO:0000256" key="1">
    <source>
        <dbReference type="SAM" id="MobiDB-lite"/>
    </source>
</evidence>
<dbReference type="EMBL" id="JAEPRA010000001">
    <property type="protein sequence ID" value="KAG2188819.1"/>
    <property type="molecule type" value="Genomic_DNA"/>
</dbReference>
<dbReference type="AlphaFoldDB" id="A0A8H7Q9C7"/>